<sequence length="264" mass="28108">MEPAAHMEDNGDMEVDANRKRGRETATDLSNQNGVLLLEDAHVALEKEKVNPLTGTFPTPIPTRNASAWSNTHQPSQQNGGGSSNGKAQQPAPRTKHQPQSEKDDQDEHARSSTTLPGEPSNNENSNLAHNHIDLNQIPTEKVERKSQDRSGSTPRISTSTQGEVIVAVEGAEASSYKAEVRKGEAPQHPHQLVLYSAEVDRGGTLLTEGVSKGGKVGVRSAQGLPSTRSPANSGQASGLGRQNKNNAGEQTRGGSRNKPATQL</sequence>
<keyword evidence="3" id="KW-1185">Reference proteome</keyword>
<feature type="compositionally biased region" description="Polar residues" evidence="1">
    <location>
        <begin position="112"/>
        <end position="129"/>
    </location>
</feature>
<reference evidence="2 3" key="1">
    <citation type="submission" date="2024-09" db="EMBL/GenBank/DDBJ databases">
        <title>Chromosome-scale assembly of Riccia sorocarpa.</title>
        <authorList>
            <person name="Paukszto L."/>
        </authorList>
    </citation>
    <scope>NUCLEOTIDE SEQUENCE [LARGE SCALE GENOMIC DNA]</scope>
    <source>
        <strain evidence="2">LP-2024</strain>
        <tissue evidence="2">Aerial parts of the thallus</tissue>
    </source>
</reference>
<protein>
    <submittedName>
        <fullName evidence="2">Uncharacterized protein</fullName>
    </submittedName>
</protein>
<feature type="region of interest" description="Disordered" evidence="1">
    <location>
        <begin position="1"/>
        <end position="34"/>
    </location>
</feature>
<dbReference type="EMBL" id="JBJQOH010000006">
    <property type="protein sequence ID" value="KAL3683841.1"/>
    <property type="molecule type" value="Genomic_DNA"/>
</dbReference>
<feature type="region of interest" description="Disordered" evidence="1">
    <location>
        <begin position="49"/>
        <end position="165"/>
    </location>
</feature>
<accession>A0ABD3GYS7</accession>
<feature type="compositionally biased region" description="Polar residues" evidence="1">
    <location>
        <begin position="224"/>
        <end position="264"/>
    </location>
</feature>
<dbReference type="Proteomes" id="UP001633002">
    <property type="component" value="Unassembled WGS sequence"/>
</dbReference>
<organism evidence="2 3">
    <name type="scientific">Riccia sorocarpa</name>
    <dbReference type="NCBI Taxonomy" id="122646"/>
    <lineage>
        <taxon>Eukaryota</taxon>
        <taxon>Viridiplantae</taxon>
        <taxon>Streptophyta</taxon>
        <taxon>Embryophyta</taxon>
        <taxon>Marchantiophyta</taxon>
        <taxon>Marchantiopsida</taxon>
        <taxon>Marchantiidae</taxon>
        <taxon>Marchantiales</taxon>
        <taxon>Ricciaceae</taxon>
        <taxon>Riccia</taxon>
    </lineage>
</organism>
<feature type="compositionally biased region" description="Basic and acidic residues" evidence="1">
    <location>
        <begin position="99"/>
        <end position="111"/>
    </location>
</feature>
<gene>
    <name evidence="2" type="ORF">R1sor_001863</name>
</gene>
<comment type="caution">
    <text evidence="2">The sequence shown here is derived from an EMBL/GenBank/DDBJ whole genome shotgun (WGS) entry which is preliminary data.</text>
</comment>
<feature type="compositionally biased region" description="Polar residues" evidence="1">
    <location>
        <begin position="150"/>
        <end position="163"/>
    </location>
</feature>
<evidence type="ECO:0000313" key="2">
    <source>
        <dbReference type="EMBL" id="KAL3683841.1"/>
    </source>
</evidence>
<feature type="compositionally biased region" description="Basic and acidic residues" evidence="1">
    <location>
        <begin position="16"/>
        <end position="26"/>
    </location>
</feature>
<dbReference type="AlphaFoldDB" id="A0ABD3GYS7"/>
<name>A0ABD3GYS7_9MARC</name>
<feature type="region of interest" description="Disordered" evidence="1">
    <location>
        <begin position="207"/>
        <end position="264"/>
    </location>
</feature>
<feature type="compositionally biased region" description="Polar residues" evidence="1">
    <location>
        <begin position="53"/>
        <end position="75"/>
    </location>
</feature>
<proteinExistence type="predicted"/>
<evidence type="ECO:0000256" key="1">
    <source>
        <dbReference type="SAM" id="MobiDB-lite"/>
    </source>
</evidence>
<evidence type="ECO:0000313" key="3">
    <source>
        <dbReference type="Proteomes" id="UP001633002"/>
    </source>
</evidence>